<protein>
    <submittedName>
        <fullName evidence="2">Uncharacterized protein</fullName>
    </submittedName>
</protein>
<feature type="region of interest" description="Disordered" evidence="1">
    <location>
        <begin position="1"/>
        <end position="46"/>
    </location>
</feature>
<evidence type="ECO:0000313" key="3">
    <source>
        <dbReference type="Proteomes" id="UP000321635"/>
    </source>
</evidence>
<reference evidence="2 3" key="1">
    <citation type="submission" date="2019-07" db="EMBL/GenBank/DDBJ databases">
        <title>Whole genome shotgun sequence of Acetobacter nitrogenifigens NBRC 105050.</title>
        <authorList>
            <person name="Hosoyama A."/>
            <person name="Uohara A."/>
            <person name="Ohji S."/>
            <person name="Ichikawa N."/>
        </authorList>
    </citation>
    <scope>NUCLEOTIDE SEQUENCE [LARGE SCALE GENOMIC DNA]</scope>
    <source>
        <strain evidence="2 3">NBRC 105050</strain>
    </source>
</reference>
<proteinExistence type="predicted"/>
<gene>
    <name evidence="2" type="ORF">ANI02nite_15040</name>
</gene>
<organism evidence="2 3">
    <name type="scientific">Acetobacter nitrogenifigens DSM 23921 = NBRC 105050</name>
    <dbReference type="NCBI Taxonomy" id="1120919"/>
    <lineage>
        <taxon>Bacteria</taxon>
        <taxon>Pseudomonadati</taxon>
        <taxon>Pseudomonadota</taxon>
        <taxon>Alphaproteobacteria</taxon>
        <taxon>Acetobacterales</taxon>
        <taxon>Acetobacteraceae</taxon>
        <taxon>Acetobacter</taxon>
    </lineage>
</organism>
<keyword evidence="3" id="KW-1185">Reference proteome</keyword>
<evidence type="ECO:0000313" key="2">
    <source>
        <dbReference type="EMBL" id="GEN59620.1"/>
    </source>
</evidence>
<dbReference type="AlphaFoldDB" id="A0A511X9J5"/>
<feature type="compositionally biased region" description="Basic and acidic residues" evidence="1">
    <location>
        <begin position="19"/>
        <end position="30"/>
    </location>
</feature>
<comment type="caution">
    <text evidence="2">The sequence shown here is derived from an EMBL/GenBank/DDBJ whole genome shotgun (WGS) entry which is preliminary data.</text>
</comment>
<name>A0A511X9J5_9PROT</name>
<dbReference type="EMBL" id="BJYF01000007">
    <property type="protein sequence ID" value="GEN59620.1"/>
    <property type="molecule type" value="Genomic_DNA"/>
</dbReference>
<accession>A0A511X9J5</accession>
<dbReference type="Proteomes" id="UP000321635">
    <property type="component" value="Unassembled WGS sequence"/>
</dbReference>
<sequence length="79" mass="8576">MRDPFVRIEPLGKAGAGAEPERIAGSKHNDCPPTFGQNGCDGEWNRPRASALPRIYQREVTGATENHRGPVKFGMARSG</sequence>
<evidence type="ECO:0000256" key="1">
    <source>
        <dbReference type="SAM" id="MobiDB-lite"/>
    </source>
</evidence>